<comment type="caution">
    <text evidence="1">The sequence shown here is derived from an EMBL/GenBank/DDBJ whole genome shotgun (WGS) entry which is preliminary data.</text>
</comment>
<dbReference type="InterPro" id="IPR015943">
    <property type="entry name" value="WD40/YVTN_repeat-like_dom_sf"/>
</dbReference>
<name>A0ABM9GDC1_9GAMM</name>
<dbReference type="RefSeq" id="WP_261591435.1">
    <property type="nucleotide sequence ID" value="NZ_CAMAPD010000001.1"/>
</dbReference>
<evidence type="ECO:0000313" key="2">
    <source>
        <dbReference type="Proteomes" id="UP001152485"/>
    </source>
</evidence>
<dbReference type="Pfam" id="PF07433">
    <property type="entry name" value="DUF1513"/>
    <property type="match status" value="1"/>
</dbReference>
<gene>
    <name evidence="1" type="ORF">PSECIP111951_00236</name>
</gene>
<proteinExistence type="predicted"/>
<dbReference type="PROSITE" id="PS51257">
    <property type="entry name" value="PROKAR_LIPOPROTEIN"/>
    <property type="match status" value="1"/>
</dbReference>
<reference evidence="1 2" key="1">
    <citation type="submission" date="2022-07" db="EMBL/GenBank/DDBJ databases">
        <authorList>
            <person name="Criscuolo A."/>
        </authorList>
    </citation>
    <scope>NUCLEOTIDE SEQUENCE [LARGE SCALE GENOMIC DNA]</scope>
    <source>
        <strain evidence="2">CIP 111951</strain>
    </source>
</reference>
<organism evidence="1 2">
    <name type="scientific">Pseudoalteromonas holothuriae</name>
    <dbReference type="NCBI Taxonomy" id="2963714"/>
    <lineage>
        <taxon>Bacteria</taxon>
        <taxon>Pseudomonadati</taxon>
        <taxon>Pseudomonadota</taxon>
        <taxon>Gammaproteobacteria</taxon>
        <taxon>Alteromonadales</taxon>
        <taxon>Pseudoalteromonadaceae</taxon>
        <taxon>Pseudoalteromonas</taxon>
    </lineage>
</organism>
<dbReference type="SUPFAM" id="SSF75011">
    <property type="entry name" value="3-carboxy-cis,cis-mucoante lactonizing enzyme"/>
    <property type="match status" value="1"/>
</dbReference>
<dbReference type="Proteomes" id="UP001152485">
    <property type="component" value="Unassembled WGS sequence"/>
</dbReference>
<sequence>MLVKTSAVRLSRRDFCKGLFAIGASVCITPFFTSCSVISKQHFASAYTDKQGNHHVAWFNQNGDILGQVNLQVRAHDLCYVPRNNILLAFSRRPGRILYVIDLDTQTIINRVKSAKSQHFFGHGALSKDGKWLYTTENRYDDSYRAHEGIIVVRNTNSFSTEAQFSSGGIGPHQLAMLAHEDTLVVANGGIHTHPAKARAKLNLDVMQPNLSYINMLTGKVVEQVKPPDHQLSTRHLCLASDDTVYVGCQYQGPAHYVKPLVFSHKRGSKLNALQASESQWLTFKQYIASLAVNRNGNVIAVTSPKGGVVGYWNRHTGTLRQLTMNSDCAGIAPLESEFIASTGHGLLTSTGVKVEHPLHWDNHMIAI</sequence>
<protein>
    <recommendedName>
        <fullName evidence="3">DUF1513 domain-containing protein</fullName>
    </recommendedName>
</protein>
<dbReference type="Gene3D" id="2.130.10.10">
    <property type="entry name" value="YVTN repeat-like/Quinoprotein amine dehydrogenase"/>
    <property type="match status" value="1"/>
</dbReference>
<dbReference type="InterPro" id="IPR008311">
    <property type="entry name" value="UCP028101"/>
</dbReference>
<evidence type="ECO:0000313" key="1">
    <source>
        <dbReference type="EMBL" id="CAH9050657.1"/>
    </source>
</evidence>
<accession>A0ABM9GDC1</accession>
<dbReference type="PIRSF" id="PIRSF028101">
    <property type="entry name" value="UCP028101"/>
    <property type="match status" value="1"/>
</dbReference>
<evidence type="ECO:0008006" key="3">
    <source>
        <dbReference type="Google" id="ProtNLM"/>
    </source>
</evidence>
<dbReference type="EMBL" id="CAMAPD010000001">
    <property type="protein sequence ID" value="CAH9050657.1"/>
    <property type="molecule type" value="Genomic_DNA"/>
</dbReference>